<evidence type="ECO:0000313" key="2">
    <source>
        <dbReference type="EMBL" id="QKE91263.1"/>
    </source>
</evidence>
<dbReference type="KEGG" id="lck:HN018_15500"/>
<dbReference type="InterPro" id="IPR018647">
    <property type="entry name" value="SLFN_3-like_DNA/RNA_helicase"/>
</dbReference>
<reference evidence="2 3" key="1">
    <citation type="journal article" date="2014" name="World J. Microbiol. Biotechnol.">
        <title>Biodiversity and physiological characteristics of Antarctic and Arctic lichens-associated bacteria.</title>
        <authorList>
            <person name="Lee Y.M."/>
            <person name="Kim E.H."/>
            <person name="Lee H.K."/>
            <person name="Hong S.G."/>
        </authorList>
    </citation>
    <scope>NUCLEOTIDE SEQUENCE [LARGE SCALE GENOMIC DNA]</scope>
    <source>
        <strain evidence="2 3">PAMC 26569</strain>
    </source>
</reference>
<dbReference type="Pfam" id="PF09848">
    <property type="entry name" value="SLFN-g3_helicase"/>
    <property type="match status" value="1"/>
</dbReference>
<organism evidence="2 3">
    <name type="scientific">Lichenicola cladoniae</name>
    <dbReference type="NCBI Taxonomy" id="1484109"/>
    <lineage>
        <taxon>Bacteria</taxon>
        <taxon>Pseudomonadati</taxon>
        <taxon>Pseudomonadota</taxon>
        <taxon>Alphaproteobacteria</taxon>
        <taxon>Acetobacterales</taxon>
        <taxon>Acetobacteraceae</taxon>
        <taxon>Lichenicola</taxon>
    </lineage>
</organism>
<gene>
    <name evidence="2" type="ORF">HN018_15500</name>
</gene>
<feature type="domain" description="Schlafen group 3-like DNA/RNA helicase" evidence="1">
    <location>
        <begin position="241"/>
        <end position="629"/>
    </location>
</feature>
<evidence type="ECO:0000259" key="1">
    <source>
        <dbReference type="Pfam" id="PF09848"/>
    </source>
</evidence>
<dbReference type="SUPFAM" id="SSF52540">
    <property type="entry name" value="P-loop containing nucleoside triphosphate hydrolases"/>
    <property type="match status" value="1"/>
</dbReference>
<evidence type="ECO:0000313" key="3">
    <source>
        <dbReference type="Proteomes" id="UP000500767"/>
    </source>
</evidence>
<sequence length="677" mass="74000">MTAWWSGDARSFLELADHQLVAILSERAIRQFRVNEVQQLRAWDAQAAILRDALCRLSDIGQWRVLLEFEIPRLGGRIDVVLLSPKAIHVLEFKVGAERFDAAAHDQLEGYALDLQDFHAGSRRHPILPILVATDAPAPFPMLPFMYPGRAPVLNASASSLGDLLQALDAQMTTVGQALDCAAWERSAYQAVPNVIEAACKLYDRNDVAEIASARADAVNLTLTASRIASILGDSRAAEAKAILFVTGIPGAGKTLCGLNAAFARTSEEPEAVFLTGNPTLVHVLREALVRNIVANSDTRRDVAAHRMKGVIQALPRFRDDGVRLGKAPPERVVVIDEAQRSWTEAHAVARTRDRPVQLDRSEPAHVLDIMARHEGFAGIVCLIGNGQEIHDGEGGLAAWGLALEQRPEWRVFVSSASLEHPEPRNRLPPLPGLTIEPALHLTVPVRSLRHDATPLWVDAVLRGDAASARSIIAAEGEVPFRLTRDLVSLRAGLRAAARDVHRAGLVASAGARRLRAEGLGCELEHMDPGAVARWFLDSWLRDRDVRASDALELVATQFSIQGLELDQVGLCWDGDLVRAGDGTNAWQARSFRGTRWQQSRDADKIAWRLNTYRVLLTRARFDTIIWVPRGDADDPSRDPAVFDQIAGFLAACGIRPLAGAPARPVAVTADTERLFA</sequence>
<protein>
    <submittedName>
        <fullName evidence="2">DUF2075 domain-containing protein</fullName>
    </submittedName>
</protein>
<dbReference type="RefSeq" id="WP_171833213.1">
    <property type="nucleotide sequence ID" value="NZ_CP053708.1"/>
</dbReference>
<dbReference type="AlphaFoldDB" id="A0A6M8HRZ4"/>
<dbReference type="EMBL" id="CP053708">
    <property type="protein sequence ID" value="QKE91263.1"/>
    <property type="molecule type" value="Genomic_DNA"/>
</dbReference>
<proteinExistence type="predicted"/>
<dbReference type="InterPro" id="IPR027417">
    <property type="entry name" value="P-loop_NTPase"/>
</dbReference>
<keyword evidence="3" id="KW-1185">Reference proteome</keyword>
<dbReference type="Proteomes" id="UP000500767">
    <property type="component" value="Chromosome"/>
</dbReference>
<accession>A0A6M8HRZ4</accession>
<name>A0A6M8HRZ4_9PROT</name>